<gene>
    <name evidence="1" type="ORF">F8M41_018375</name>
</gene>
<evidence type="ECO:0000313" key="2">
    <source>
        <dbReference type="Proteomes" id="UP000439903"/>
    </source>
</evidence>
<dbReference type="AlphaFoldDB" id="A0A8H4ELC7"/>
<protein>
    <submittedName>
        <fullName evidence="1">Uncharacterized protein</fullName>
    </submittedName>
</protein>
<reference evidence="1 2" key="1">
    <citation type="journal article" date="2019" name="Environ. Microbiol.">
        <title>At the nexus of three kingdoms: the genome of the mycorrhizal fungus Gigaspora margarita provides insights into plant, endobacterial and fungal interactions.</title>
        <authorList>
            <person name="Venice F."/>
            <person name="Ghignone S."/>
            <person name="Salvioli di Fossalunga A."/>
            <person name="Amselem J."/>
            <person name="Novero M."/>
            <person name="Xianan X."/>
            <person name="Sedzielewska Toro K."/>
            <person name="Morin E."/>
            <person name="Lipzen A."/>
            <person name="Grigoriev I.V."/>
            <person name="Henrissat B."/>
            <person name="Martin F.M."/>
            <person name="Bonfante P."/>
        </authorList>
    </citation>
    <scope>NUCLEOTIDE SEQUENCE [LARGE SCALE GENOMIC DNA]</scope>
    <source>
        <strain evidence="1 2">BEG34</strain>
    </source>
</reference>
<organism evidence="1 2">
    <name type="scientific">Gigaspora margarita</name>
    <dbReference type="NCBI Taxonomy" id="4874"/>
    <lineage>
        <taxon>Eukaryota</taxon>
        <taxon>Fungi</taxon>
        <taxon>Fungi incertae sedis</taxon>
        <taxon>Mucoromycota</taxon>
        <taxon>Glomeromycotina</taxon>
        <taxon>Glomeromycetes</taxon>
        <taxon>Diversisporales</taxon>
        <taxon>Gigasporaceae</taxon>
        <taxon>Gigaspora</taxon>
    </lineage>
</organism>
<comment type="caution">
    <text evidence="1">The sequence shown here is derived from an EMBL/GenBank/DDBJ whole genome shotgun (WGS) entry which is preliminary data.</text>
</comment>
<proteinExistence type="predicted"/>
<accession>A0A8H4ELC7</accession>
<dbReference type="Proteomes" id="UP000439903">
    <property type="component" value="Unassembled WGS sequence"/>
</dbReference>
<sequence length="140" mass="14893">MVSEEFSSVSTSTSTLTSLVLTGERIVGVTDSTGIIFSGQCRGETTINGSAEVAEVIIIGSIVDGWVEEVDGWVEVVDGWVKLVDGGWVEVVVVEIVEDAQGEVVVVEVVKDVWGKIVLDSWVKVAVVDIVVDAWVEVDG</sequence>
<keyword evidence="2" id="KW-1185">Reference proteome</keyword>
<dbReference type="EMBL" id="WTPW01000444">
    <property type="protein sequence ID" value="KAF0510995.1"/>
    <property type="molecule type" value="Genomic_DNA"/>
</dbReference>
<evidence type="ECO:0000313" key="1">
    <source>
        <dbReference type="EMBL" id="KAF0510995.1"/>
    </source>
</evidence>
<name>A0A8H4ELC7_GIGMA</name>